<keyword evidence="4 6" id="KW-1133">Transmembrane helix</keyword>
<gene>
    <name evidence="10" type="ORF">ENU08_05470</name>
    <name evidence="9" type="ORF">ENU41_06540</name>
</gene>
<dbReference type="Gene3D" id="3.30.70.1350">
    <property type="entry name" value="Cation efflux protein, cytoplasmic domain"/>
    <property type="match status" value="1"/>
</dbReference>
<evidence type="ECO:0000256" key="2">
    <source>
        <dbReference type="ARBA" id="ARBA00022448"/>
    </source>
</evidence>
<dbReference type="PANTHER" id="PTHR43840">
    <property type="entry name" value="MITOCHONDRIAL METAL TRANSPORTER 1-RELATED"/>
    <property type="match status" value="1"/>
</dbReference>
<evidence type="ECO:0000256" key="1">
    <source>
        <dbReference type="ARBA" id="ARBA00004141"/>
    </source>
</evidence>
<dbReference type="InterPro" id="IPR027469">
    <property type="entry name" value="Cation_efflux_TMD_sf"/>
</dbReference>
<dbReference type="InterPro" id="IPR027470">
    <property type="entry name" value="Cation_efflux_CTD"/>
</dbReference>
<protein>
    <submittedName>
        <fullName evidence="10">Cation transporter</fullName>
    </submittedName>
</protein>
<feature type="transmembrane region" description="Helical" evidence="6">
    <location>
        <begin position="9"/>
        <end position="29"/>
    </location>
</feature>
<evidence type="ECO:0000256" key="5">
    <source>
        <dbReference type="ARBA" id="ARBA00023136"/>
    </source>
</evidence>
<keyword evidence="5 6" id="KW-0472">Membrane</keyword>
<dbReference type="InterPro" id="IPR036837">
    <property type="entry name" value="Cation_efflux_CTD_sf"/>
</dbReference>
<accession>A0A7C4JJQ8</accession>
<dbReference type="PANTHER" id="PTHR43840:SF15">
    <property type="entry name" value="MITOCHONDRIAL METAL TRANSPORTER 1-RELATED"/>
    <property type="match status" value="1"/>
</dbReference>
<dbReference type="Gene3D" id="1.20.1510.10">
    <property type="entry name" value="Cation efflux protein transmembrane domain"/>
    <property type="match status" value="1"/>
</dbReference>
<dbReference type="SUPFAM" id="SSF161111">
    <property type="entry name" value="Cation efflux protein transmembrane domain-like"/>
    <property type="match status" value="1"/>
</dbReference>
<dbReference type="InterPro" id="IPR058533">
    <property type="entry name" value="Cation_efflux_TM"/>
</dbReference>
<feature type="domain" description="Cation efflux protein cytoplasmic" evidence="8">
    <location>
        <begin position="200"/>
        <end position="272"/>
    </location>
</feature>
<evidence type="ECO:0000259" key="7">
    <source>
        <dbReference type="Pfam" id="PF01545"/>
    </source>
</evidence>
<dbReference type="EMBL" id="DTCK01000040">
    <property type="protein sequence ID" value="HGQ36316.1"/>
    <property type="molecule type" value="Genomic_DNA"/>
</dbReference>
<organism evidence="10">
    <name type="scientific">Ignisphaera aggregans</name>
    <dbReference type="NCBI Taxonomy" id="334771"/>
    <lineage>
        <taxon>Archaea</taxon>
        <taxon>Thermoproteota</taxon>
        <taxon>Thermoprotei</taxon>
        <taxon>Desulfurococcales</taxon>
        <taxon>Desulfurococcaceae</taxon>
        <taxon>Ignisphaera</taxon>
    </lineage>
</organism>
<sequence length="280" mass="30754">MGDRALEKTIWFLITLSIVGGALKVYGGIVGGSKSVFVDAMTSIANTLAIVLILKFFRAGMEPPDADHHYGHHRLVLGGPISMLMLYSFVAGIIILDIVNSIGRSYEVSYESPLYASIAMIPYGLSVIIARKSHSIVSSYGGFTAIELIESIVSIASSLGGIMISYVIDFVGALVLTGYLLFELSENFRELVNAVSDVAPKEVISRIQEIVKNHEVEISRVRVRRVIERVYHGDVIVEVNPSTPLDKAHDIADSIEKELKKQGMDIIVHVEPSNKQEKKR</sequence>
<dbReference type="InterPro" id="IPR050291">
    <property type="entry name" value="CDF_Transporter"/>
</dbReference>
<dbReference type="AlphaFoldDB" id="A0A7C4JJQ8"/>
<feature type="transmembrane region" description="Helical" evidence="6">
    <location>
        <begin position="75"/>
        <end position="100"/>
    </location>
</feature>
<proteinExistence type="predicted"/>
<dbReference type="Pfam" id="PF16916">
    <property type="entry name" value="ZT_dimer"/>
    <property type="match status" value="1"/>
</dbReference>
<dbReference type="EMBL" id="DTBD01000048">
    <property type="protein sequence ID" value="HGQ64676.1"/>
    <property type="molecule type" value="Genomic_DNA"/>
</dbReference>
<keyword evidence="2" id="KW-0813">Transport</keyword>
<evidence type="ECO:0000256" key="6">
    <source>
        <dbReference type="SAM" id="Phobius"/>
    </source>
</evidence>
<dbReference type="SUPFAM" id="SSF160240">
    <property type="entry name" value="Cation efflux protein cytoplasmic domain-like"/>
    <property type="match status" value="1"/>
</dbReference>
<name>A0A7C4JJQ8_9CREN</name>
<comment type="caution">
    <text evidence="10">The sequence shown here is derived from an EMBL/GenBank/DDBJ whole genome shotgun (WGS) entry which is preliminary data.</text>
</comment>
<reference evidence="10" key="1">
    <citation type="journal article" date="2020" name="mSystems">
        <title>Genome- and Community-Level Interaction Insights into Carbon Utilization and Element Cycling Functions of Hydrothermarchaeota in Hydrothermal Sediment.</title>
        <authorList>
            <person name="Zhou Z."/>
            <person name="Liu Y."/>
            <person name="Xu W."/>
            <person name="Pan J."/>
            <person name="Luo Z.H."/>
            <person name="Li M."/>
        </authorList>
    </citation>
    <scope>NUCLEOTIDE SEQUENCE [LARGE SCALE GENOMIC DNA]</scope>
    <source>
        <strain evidence="10">SpSt-637</strain>
        <strain evidence="9">SpSt-667</strain>
    </source>
</reference>
<feature type="domain" description="Cation efflux protein transmembrane" evidence="7">
    <location>
        <begin position="13"/>
        <end position="191"/>
    </location>
</feature>
<evidence type="ECO:0000256" key="4">
    <source>
        <dbReference type="ARBA" id="ARBA00022989"/>
    </source>
</evidence>
<dbReference type="GO" id="GO:0008324">
    <property type="term" value="F:monoatomic cation transmembrane transporter activity"/>
    <property type="evidence" value="ECO:0007669"/>
    <property type="project" value="InterPro"/>
</dbReference>
<evidence type="ECO:0000313" key="9">
    <source>
        <dbReference type="EMBL" id="HGQ36316.1"/>
    </source>
</evidence>
<keyword evidence="3 6" id="KW-0812">Transmembrane</keyword>
<feature type="transmembrane region" description="Helical" evidence="6">
    <location>
        <begin position="162"/>
        <end position="182"/>
    </location>
</feature>
<feature type="transmembrane region" description="Helical" evidence="6">
    <location>
        <begin position="35"/>
        <end position="54"/>
    </location>
</feature>
<dbReference type="GO" id="GO:0016020">
    <property type="term" value="C:membrane"/>
    <property type="evidence" value="ECO:0007669"/>
    <property type="project" value="UniProtKB-SubCell"/>
</dbReference>
<evidence type="ECO:0000313" key="10">
    <source>
        <dbReference type="EMBL" id="HGQ64676.1"/>
    </source>
</evidence>
<dbReference type="Pfam" id="PF01545">
    <property type="entry name" value="Cation_efflux"/>
    <property type="match status" value="1"/>
</dbReference>
<evidence type="ECO:0000256" key="3">
    <source>
        <dbReference type="ARBA" id="ARBA00022692"/>
    </source>
</evidence>
<comment type="subcellular location">
    <subcellularLocation>
        <location evidence="1">Membrane</location>
        <topology evidence="1">Multi-pass membrane protein</topology>
    </subcellularLocation>
</comment>
<evidence type="ECO:0000259" key="8">
    <source>
        <dbReference type="Pfam" id="PF16916"/>
    </source>
</evidence>
<feature type="transmembrane region" description="Helical" evidence="6">
    <location>
        <begin position="112"/>
        <end position="130"/>
    </location>
</feature>